<gene>
    <name evidence="1" type="ORF">EVOR1521_LOCUS21050</name>
</gene>
<evidence type="ECO:0000313" key="1">
    <source>
        <dbReference type="EMBL" id="CAJ1396925.1"/>
    </source>
</evidence>
<comment type="caution">
    <text evidence="1">The sequence shown here is derived from an EMBL/GenBank/DDBJ whole genome shotgun (WGS) entry which is preliminary data.</text>
</comment>
<dbReference type="Proteomes" id="UP001178507">
    <property type="component" value="Unassembled WGS sequence"/>
</dbReference>
<dbReference type="AlphaFoldDB" id="A0AA36IZN0"/>
<evidence type="ECO:0008006" key="3">
    <source>
        <dbReference type="Google" id="ProtNLM"/>
    </source>
</evidence>
<accession>A0AA36IZN0</accession>
<name>A0AA36IZN0_9DINO</name>
<evidence type="ECO:0000313" key="2">
    <source>
        <dbReference type="Proteomes" id="UP001178507"/>
    </source>
</evidence>
<proteinExistence type="predicted"/>
<dbReference type="EMBL" id="CAUJNA010003248">
    <property type="protein sequence ID" value="CAJ1396925.1"/>
    <property type="molecule type" value="Genomic_DNA"/>
</dbReference>
<sequence>MFSAWAVARAGFASVRRARPSPPPYEPRIKLPAAAEAAKEAPGLAEDLGFVFQEPKGAPEQRPLNTSEAALQAQISNARSLGHLLDVVRTPDHLDALHAATALYKLARLGPRKGQQALVGLEPVGALIQRLGEPGAVELDPQASTCLLWAVARLGKVPWLSDLANHMARSVPDFSGHQLATALYALARLDTHLEPLLEALHLELQRRQKAMGPGATSAMDTILIVDSLAKLQIRDEALFSSLAQALRNHLDANELGVREARHAASAFASAGLLDKKLTRRLLEWLTPRLPEITGEDLAALAFFLSRAEVAGYAHRSFFEALQPEVMGRVQRGELGAKDAASFIVSLSQAGLLEAELVQRLVPLIQRSPAVLNGHFLALVVPCISPFAQSVDLKELMEVLAERTNQLAMTLSPRQLARLAIGFGEGQVKSASLWQSLAREALSKSQAFSAPDALRLLTGFHSNVQNPRVLKTFWALVAEKKSKYLVEELLALLQLWPQLPPDLRTDPELPRELVKQLRNRLEKGNRGLTWQAPAALGVELWEWLASGCRSLRGGLDQRLLKALMAQLPRQLDSEHRVRLLHALCQDPEIFGKVREELQQQETLRVALGKAAELRMDEPGSQRVAAETVFHCAQLGVDDAAVRKLLRSLLDLRSQEVELLAKVCWACAELRMHAREARELMGKLSESDQTGDAISWFRLAWSALALSEPRITQPLLHRAVNLCGEGRLSRAFCDDRPLQQLAWHSQQHFGVAAWSTEVLQAGPTAPRGATAEPGLPAQTEAEKMISSLLQQLRVPHVVARTGQVGLYRLPIWFPDGQATLELDISSDRLASGSPNGQAQVRRQQLREAGLTVHVLDPAVLRSEKQRLRAVAEAVAHSCPEAEAWLNAGVA</sequence>
<keyword evidence="2" id="KW-1185">Reference proteome</keyword>
<reference evidence="1" key="1">
    <citation type="submission" date="2023-08" db="EMBL/GenBank/DDBJ databases">
        <authorList>
            <person name="Chen Y."/>
            <person name="Shah S."/>
            <person name="Dougan E. K."/>
            <person name="Thang M."/>
            <person name="Chan C."/>
        </authorList>
    </citation>
    <scope>NUCLEOTIDE SEQUENCE</scope>
</reference>
<protein>
    <recommendedName>
        <fullName evidence="3">RAP domain-containing protein</fullName>
    </recommendedName>
</protein>
<organism evidence="1 2">
    <name type="scientific">Effrenium voratum</name>
    <dbReference type="NCBI Taxonomy" id="2562239"/>
    <lineage>
        <taxon>Eukaryota</taxon>
        <taxon>Sar</taxon>
        <taxon>Alveolata</taxon>
        <taxon>Dinophyceae</taxon>
        <taxon>Suessiales</taxon>
        <taxon>Symbiodiniaceae</taxon>
        <taxon>Effrenium</taxon>
    </lineage>
</organism>